<proteinExistence type="predicted"/>
<keyword evidence="2" id="KW-0808">Transferase</keyword>
<dbReference type="InterPro" id="IPR012327">
    <property type="entry name" value="MeTrfase_D12"/>
</dbReference>
<evidence type="ECO:0000256" key="1">
    <source>
        <dbReference type="ARBA" id="ARBA00022603"/>
    </source>
</evidence>
<protein>
    <submittedName>
        <fullName evidence="4">DNA adenine methylase</fullName>
    </submittedName>
</protein>
<dbReference type="RefSeq" id="WP_186506816.1">
    <property type="nucleotide sequence ID" value="NZ_JACNEP010000007.1"/>
</dbReference>
<organism evidence="4 5">
    <name type="scientific">Neptunicella marina</name>
    <dbReference type="NCBI Taxonomy" id="2125989"/>
    <lineage>
        <taxon>Bacteria</taxon>
        <taxon>Pseudomonadati</taxon>
        <taxon>Pseudomonadota</taxon>
        <taxon>Gammaproteobacteria</taxon>
        <taxon>Alteromonadales</taxon>
        <taxon>Alteromonadaceae</taxon>
        <taxon>Neptunicella</taxon>
    </lineage>
</organism>
<reference evidence="4" key="1">
    <citation type="journal article" date="2018" name="Int. J. Syst. Evol. Microbiol.">
        <title>Neptunicella marina gen. nov., sp. nov., isolated from surface seawater.</title>
        <authorList>
            <person name="Liu X."/>
            <person name="Lai Q."/>
            <person name="Du Y."/>
            <person name="Zhang X."/>
            <person name="Liu Z."/>
            <person name="Sun F."/>
            <person name="Shao Z."/>
        </authorList>
    </citation>
    <scope>NUCLEOTIDE SEQUENCE</scope>
    <source>
        <strain evidence="4">S27-2</strain>
    </source>
</reference>
<evidence type="ECO:0000313" key="5">
    <source>
        <dbReference type="Proteomes" id="UP000601768"/>
    </source>
</evidence>
<evidence type="ECO:0000313" key="4">
    <source>
        <dbReference type="EMBL" id="MBC3766288.1"/>
    </source>
</evidence>
<dbReference type="GO" id="GO:0043565">
    <property type="term" value="F:sequence-specific DNA binding"/>
    <property type="evidence" value="ECO:0007669"/>
    <property type="project" value="TreeGrafter"/>
</dbReference>
<dbReference type="Gene3D" id="3.40.50.150">
    <property type="entry name" value="Vaccinia Virus protein VP39"/>
    <property type="match status" value="1"/>
</dbReference>
<dbReference type="AlphaFoldDB" id="A0A8J6IVL6"/>
<comment type="caution">
    <text evidence="4">The sequence shown here is derived from an EMBL/GenBank/DDBJ whole genome shotgun (WGS) entry which is preliminary data.</text>
</comment>
<dbReference type="GO" id="GO:0009007">
    <property type="term" value="F:site-specific DNA-methyltransferase (adenine-specific) activity"/>
    <property type="evidence" value="ECO:0007669"/>
    <property type="project" value="UniProtKB-EC"/>
</dbReference>
<keyword evidence="3" id="KW-0949">S-adenosyl-L-methionine</keyword>
<keyword evidence="1 4" id="KW-0489">Methyltransferase</keyword>
<dbReference type="GO" id="GO:0006298">
    <property type="term" value="P:mismatch repair"/>
    <property type="evidence" value="ECO:0007669"/>
    <property type="project" value="TreeGrafter"/>
</dbReference>
<dbReference type="GO" id="GO:1904047">
    <property type="term" value="F:S-adenosyl-L-methionine binding"/>
    <property type="evidence" value="ECO:0007669"/>
    <property type="project" value="TreeGrafter"/>
</dbReference>
<dbReference type="GO" id="GO:0032259">
    <property type="term" value="P:methylation"/>
    <property type="evidence" value="ECO:0007669"/>
    <property type="project" value="UniProtKB-KW"/>
</dbReference>
<dbReference type="SUPFAM" id="SSF53335">
    <property type="entry name" value="S-adenosyl-L-methionine-dependent methyltransferases"/>
    <property type="match status" value="1"/>
</dbReference>
<name>A0A8J6IVL6_9ALTE</name>
<reference evidence="4" key="2">
    <citation type="submission" date="2020-08" db="EMBL/GenBank/DDBJ databases">
        <authorList>
            <person name="Lai Q."/>
        </authorList>
    </citation>
    <scope>NUCLEOTIDE SEQUENCE</scope>
    <source>
        <strain evidence="4">S27-2</strain>
    </source>
</reference>
<gene>
    <name evidence="4" type="ORF">H8B19_10380</name>
</gene>
<sequence length="224" mass="26386">MYPGGKGKSYQQLINLMPVHKTYIEPFLGAGAVLRNKRPAMLNIGNDLDATCIEGVKHLHYAAFFNIDALELLQGQSLCENTLVYCDPPYLHQTRRKKKIYRFEYSDSQHEALLDFLTKQNCKVMISGYLSDLYKDYLNSWNFHSFSSQTQAGIREECAWFNYEKPTILHDPRFMGHSFRERQTIKRRQDRLKQKFRQMNPIERSAMMEWLNSEFPLNEGEQNL</sequence>
<dbReference type="GO" id="GO:0009307">
    <property type="term" value="P:DNA restriction-modification system"/>
    <property type="evidence" value="ECO:0007669"/>
    <property type="project" value="InterPro"/>
</dbReference>
<dbReference type="InterPro" id="IPR029063">
    <property type="entry name" value="SAM-dependent_MTases_sf"/>
</dbReference>
<evidence type="ECO:0000256" key="2">
    <source>
        <dbReference type="ARBA" id="ARBA00022679"/>
    </source>
</evidence>
<accession>A0A8J6IVL6</accession>
<dbReference type="Proteomes" id="UP000601768">
    <property type="component" value="Unassembled WGS sequence"/>
</dbReference>
<dbReference type="PANTHER" id="PTHR30481">
    <property type="entry name" value="DNA ADENINE METHYLASE"/>
    <property type="match status" value="1"/>
</dbReference>
<dbReference type="Pfam" id="PF02086">
    <property type="entry name" value="MethyltransfD12"/>
    <property type="match status" value="2"/>
</dbReference>
<keyword evidence="5" id="KW-1185">Reference proteome</keyword>
<evidence type="ECO:0000256" key="3">
    <source>
        <dbReference type="ARBA" id="ARBA00022691"/>
    </source>
</evidence>
<dbReference type="EMBL" id="JACNEP010000007">
    <property type="protein sequence ID" value="MBC3766288.1"/>
    <property type="molecule type" value="Genomic_DNA"/>
</dbReference>